<sequence length="520" mass="58709">MSYYCDTLQNSYKKNSNDESISNREEPAGMRGFKESYQLDFLSLGDSMLSPCIPNGCFEFYNSNSAEVIGMEPSYLADWNGSDVHTTPVNKTVYQNSTCNPPIPYMGSHNDSFTDYFNCSPRSNFQPEQQVSIQKSDVSNNDLAQFNTLVGEMACSPTNNGVSNSNSNSSCTRTPSKLDNYKLDHGQSHPSQIGMDTPSTTAATPTGSFSSHSMSYDSLNNFNPESKEYVCHTQIQDKRTMESLMSNRYIREVALQYDDTCRDALPSLETRVFVRKGTAGERGSKLELTAEIKTTLPPATSTELNEIVLDTNNTVPFGQSYQPYISWDSKCECYDVYWYMADKTGHILSRMCRFFPMQCGGKSGAYEEAVKFSKYIEGIVRPGTLIQWYPGFNIPIGTNGRTNLRKVLHMDRMKNPEQCDPVLEANGLKIATKSTFGDMTILELYKAAYVLGLWDVAAYNCLKTCKRRGYSYDWIQALHNKNKRITLDALKYLRHVKEATLSKRKTLEGYAAKQKKKTQY</sequence>
<feature type="compositionally biased region" description="Low complexity" evidence="1">
    <location>
        <begin position="197"/>
        <end position="208"/>
    </location>
</feature>
<proteinExistence type="predicted"/>
<dbReference type="GeneID" id="94337093"/>
<dbReference type="KEGG" id="bdw:94337093"/>
<reference evidence="2" key="1">
    <citation type="journal article" date="2023" name="Nat. Microbiol.">
        <title>Babesia duncani multi-omics identifies virulence factors and drug targets.</title>
        <authorList>
            <person name="Singh P."/>
            <person name="Lonardi S."/>
            <person name="Liang Q."/>
            <person name="Vydyam P."/>
            <person name="Khabirova E."/>
            <person name="Fang T."/>
            <person name="Gihaz S."/>
            <person name="Thekkiniath J."/>
            <person name="Munshi M."/>
            <person name="Abel S."/>
            <person name="Ciampossin L."/>
            <person name="Batugedara G."/>
            <person name="Gupta M."/>
            <person name="Lu X.M."/>
            <person name="Lenz T."/>
            <person name="Chakravarty S."/>
            <person name="Cornillot E."/>
            <person name="Hu Y."/>
            <person name="Ma W."/>
            <person name="Gonzalez L.M."/>
            <person name="Sanchez S."/>
            <person name="Estrada K."/>
            <person name="Sanchez-Flores A."/>
            <person name="Montero E."/>
            <person name="Harb O.S."/>
            <person name="Le Roch K.G."/>
            <person name="Mamoun C.B."/>
        </authorList>
    </citation>
    <scope>NUCLEOTIDE SEQUENCE</scope>
    <source>
        <strain evidence="2">WA1</strain>
    </source>
</reference>
<protein>
    <submittedName>
        <fullName evidence="2">Uncharacterized protein</fullName>
    </submittedName>
</protein>
<feature type="region of interest" description="Disordered" evidence="1">
    <location>
        <begin position="158"/>
        <end position="208"/>
    </location>
</feature>
<gene>
    <name evidence="2" type="ORF">BdWA1_002796</name>
</gene>
<feature type="compositionally biased region" description="Low complexity" evidence="1">
    <location>
        <begin position="159"/>
        <end position="170"/>
    </location>
</feature>
<feature type="compositionally biased region" description="Basic and acidic residues" evidence="1">
    <location>
        <begin position="15"/>
        <end position="29"/>
    </location>
</feature>
<evidence type="ECO:0000256" key="1">
    <source>
        <dbReference type="SAM" id="MobiDB-lite"/>
    </source>
</evidence>
<dbReference type="AlphaFoldDB" id="A0AAD9UNS3"/>
<comment type="caution">
    <text evidence="2">The sequence shown here is derived from an EMBL/GenBank/DDBJ whole genome shotgun (WGS) entry which is preliminary data.</text>
</comment>
<keyword evidence="3" id="KW-1185">Reference proteome</keyword>
<evidence type="ECO:0000313" key="3">
    <source>
        <dbReference type="Proteomes" id="UP001214638"/>
    </source>
</evidence>
<evidence type="ECO:0000313" key="2">
    <source>
        <dbReference type="EMBL" id="KAK2196196.1"/>
    </source>
</evidence>
<organism evidence="2 3">
    <name type="scientific">Babesia duncani</name>
    <dbReference type="NCBI Taxonomy" id="323732"/>
    <lineage>
        <taxon>Eukaryota</taxon>
        <taxon>Sar</taxon>
        <taxon>Alveolata</taxon>
        <taxon>Apicomplexa</taxon>
        <taxon>Aconoidasida</taxon>
        <taxon>Piroplasmida</taxon>
        <taxon>Babesiidae</taxon>
        <taxon>Babesia</taxon>
    </lineage>
</organism>
<dbReference type="EMBL" id="JALLKP010000003">
    <property type="protein sequence ID" value="KAK2196196.1"/>
    <property type="molecule type" value="Genomic_DNA"/>
</dbReference>
<accession>A0AAD9UNS3</accession>
<dbReference type="RefSeq" id="XP_067803038.1">
    <property type="nucleotide sequence ID" value="XM_067947816.1"/>
</dbReference>
<feature type="region of interest" description="Disordered" evidence="1">
    <location>
        <begin position="1"/>
        <end position="29"/>
    </location>
</feature>
<name>A0AAD9UNS3_9APIC</name>
<dbReference type="Proteomes" id="UP001214638">
    <property type="component" value="Unassembled WGS sequence"/>
</dbReference>